<feature type="domain" description="Anoctamin alpha-beta plait" evidence="7">
    <location>
        <begin position="30"/>
        <end position="182"/>
    </location>
</feature>
<dbReference type="EMBL" id="KZ990829">
    <property type="protein sequence ID" value="RKP23606.1"/>
    <property type="molecule type" value="Genomic_DNA"/>
</dbReference>
<dbReference type="PANTHER" id="PTHR12308">
    <property type="entry name" value="ANOCTAMIN"/>
    <property type="match status" value="1"/>
</dbReference>
<dbReference type="GO" id="GO:0005254">
    <property type="term" value="F:chloride channel activity"/>
    <property type="evidence" value="ECO:0007669"/>
    <property type="project" value="TreeGrafter"/>
</dbReference>
<evidence type="ECO:0000256" key="4">
    <source>
        <dbReference type="ARBA" id="ARBA00023136"/>
    </source>
</evidence>
<dbReference type="InterPro" id="IPR049456">
    <property type="entry name" value="Anoctamin_N_fung"/>
</dbReference>
<evidence type="ECO:0000259" key="6">
    <source>
        <dbReference type="Pfam" id="PF04547"/>
    </source>
</evidence>
<evidence type="ECO:0000256" key="1">
    <source>
        <dbReference type="ARBA" id="ARBA00004141"/>
    </source>
</evidence>
<feature type="transmembrane region" description="Helical" evidence="5">
    <location>
        <begin position="341"/>
        <end position="362"/>
    </location>
</feature>
<feature type="non-terminal residue" evidence="8">
    <location>
        <position position="399"/>
    </location>
</feature>
<feature type="transmembrane region" description="Helical" evidence="5">
    <location>
        <begin position="301"/>
        <end position="329"/>
    </location>
</feature>
<keyword evidence="9" id="KW-1185">Reference proteome</keyword>
<evidence type="ECO:0000256" key="3">
    <source>
        <dbReference type="ARBA" id="ARBA00022989"/>
    </source>
</evidence>
<name>A0A4P9YUF6_9FUNG</name>
<organism evidence="8 9">
    <name type="scientific">Syncephalis pseudoplumigaleata</name>
    <dbReference type="NCBI Taxonomy" id="1712513"/>
    <lineage>
        <taxon>Eukaryota</taxon>
        <taxon>Fungi</taxon>
        <taxon>Fungi incertae sedis</taxon>
        <taxon>Zoopagomycota</taxon>
        <taxon>Zoopagomycotina</taxon>
        <taxon>Zoopagomycetes</taxon>
        <taxon>Zoopagales</taxon>
        <taxon>Piptocephalidaceae</taxon>
        <taxon>Syncephalis</taxon>
    </lineage>
</organism>
<comment type="subcellular location">
    <subcellularLocation>
        <location evidence="1">Membrane</location>
        <topology evidence="1">Multi-pass membrane protein</topology>
    </subcellularLocation>
</comment>
<evidence type="ECO:0000313" key="9">
    <source>
        <dbReference type="Proteomes" id="UP000278143"/>
    </source>
</evidence>
<keyword evidence="2 5" id="KW-0812">Transmembrane</keyword>
<feature type="domain" description="Anoctamin transmembrane" evidence="6">
    <location>
        <begin position="197"/>
        <end position="397"/>
    </location>
</feature>
<reference evidence="9" key="1">
    <citation type="journal article" date="2018" name="Nat. Microbiol.">
        <title>Leveraging single-cell genomics to expand the fungal tree of life.</title>
        <authorList>
            <person name="Ahrendt S.R."/>
            <person name="Quandt C.A."/>
            <person name="Ciobanu D."/>
            <person name="Clum A."/>
            <person name="Salamov A."/>
            <person name="Andreopoulos B."/>
            <person name="Cheng J.F."/>
            <person name="Woyke T."/>
            <person name="Pelin A."/>
            <person name="Henrissat B."/>
            <person name="Reynolds N.K."/>
            <person name="Benny G.L."/>
            <person name="Smith M.E."/>
            <person name="James T.Y."/>
            <person name="Grigoriev I.V."/>
        </authorList>
    </citation>
    <scope>NUCLEOTIDE SEQUENCE [LARGE SCALE GENOMIC DNA]</scope>
    <source>
        <strain evidence="9">Benny S71-1</strain>
    </source>
</reference>
<evidence type="ECO:0000313" key="8">
    <source>
        <dbReference type="EMBL" id="RKP23606.1"/>
    </source>
</evidence>
<dbReference type="InterPro" id="IPR049452">
    <property type="entry name" value="Anoctamin_TM"/>
</dbReference>
<feature type="transmembrane region" description="Helical" evidence="5">
    <location>
        <begin position="229"/>
        <end position="247"/>
    </location>
</feature>
<dbReference type="Pfam" id="PF04547">
    <property type="entry name" value="Anoctamin"/>
    <property type="match status" value="1"/>
</dbReference>
<accession>A0A4P9YUF6</accession>
<evidence type="ECO:0000259" key="7">
    <source>
        <dbReference type="Pfam" id="PF20877"/>
    </source>
</evidence>
<dbReference type="PANTHER" id="PTHR12308:SF73">
    <property type="entry name" value="ANOCTAMIN"/>
    <property type="match status" value="1"/>
</dbReference>
<sequence>MESTESVIESLHFYEVHQRQTRGEAVSSSADYVIRFRFKPPSTSARANGSSSSSTHDERKAYERKVLTAYRALVGRITAASLEYEVRRVDNSRLLLFIQCPNSILRQRFDHARVQDWISGVSFVAPGEQEHTVDNGNGKHQPQMDRDASHMSPATRLRLVYEVITGPTSEGGAGIRANMDEFVEAIYPLHNKAYNMIAYYFEFLQFYFIWLGIPSVIGVLVYFIDAGFAPSYALFNVGWSLLFVEMWRRREQELATWWSVRNCSKREKRRHGFRPECMIIDPITDEEVPYWPSWKRWLRRLLTVPILGAIGGVFFLVVGFIFACELVVYEYYQGPFKDIVYYVPLVAYSVAIWYFSDAYTGIARWLNDFENYATEEQHTRHFTYKLFVINFAVGYMFIL</sequence>
<dbReference type="Proteomes" id="UP000278143">
    <property type="component" value="Unassembled WGS sequence"/>
</dbReference>
<protein>
    <submittedName>
        <fullName evidence="8">Calcium-activated chloride channel-domain-containing protein</fullName>
    </submittedName>
</protein>
<gene>
    <name evidence="8" type="ORF">SYNPS1DRAFT_30635</name>
</gene>
<feature type="transmembrane region" description="Helical" evidence="5">
    <location>
        <begin position="199"/>
        <end position="223"/>
    </location>
</feature>
<dbReference type="GO" id="GO:0016020">
    <property type="term" value="C:membrane"/>
    <property type="evidence" value="ECO:0007669"/>
    <property type="project" value="UniProtKB-SubCell"/>
</dbReference>
<keyword evidence="3 5" id="KW-1133">Transmembrane helix</keyword>
<proteinExistence type="predicted"/>
<dbReference type="Pfam" id="PF20877">
    <property type="entry name" value="Anoctamin_N"/>
    <property type="match status" value="1"/>
</dbReference>
<evidence type="ECO:0000256" key="2">
    <source>
        <dbReference type="ARBA" id="ARBA00022692"/>
    </source>
</evidence>
<feature type="transmembrane region" description="Helical" evidence="5">
    <location>
        <begin position="382"/>
        <end position="398"/>
    </location>
</feature>
<keyword evidence="4 5" id="KW-0472">Membrane</keyword>
<evidence type="ECO:0000256" key="5">
    <source>
        <dbReference type="SAM" id="Phobius"/>
    </source>
</evidence>
<dbReference type="GO" id="GO:0032541">
    <property type="term" value="C:cortical endoplasmic reticulum"/>
    <property type="evidence" value="ECO:0007669"/>
    <property type="project" value="TreeGrafter"/>
</dbReference>
<dbReference type="InterPro" id="IPR007632">
    <property type="entry name" value="Anoctamin"/>
</dbReference>
<dbReference type="OrthoDB" id="296386at2759"/>
<dbReference type="AlphaFoldDB" id="A0A4P9YUF6"/>